<evidence type="ECO:0000313" key="2">
    <source>
        <dbReference type="Proteomes" id="UP000247973"/>
    </source>
</evidence>
<dbReference type="OrthoDB" id="1114613at2"/>
<proteinExistence type="predicted"/>
<gene>
    <name evidence="1" type="ORF">CLV62_11068</name>
</gene>
<evidence type="ECO:0000313" key="1">
    <source>
        <dbReference type="EMBL" id="PXV64425.1"/>
    </source>
</evidence>
<name>A0A2V3PW88_9BACT</name>
<protein>
    <submittedName>
        <fullName evidence="1">Uncharacterized protein</fullName>
    </submittedName>
</protein>
<dbReference type="AlphaFoldDB" id="A0A2V3PW88"/>
<dbReference type="RefSeq" id="WP_110310543.1">
    <property type="nucleotide sequence ID" value="NZ_QICL01000010.1"/>
</dbReference>
<organism evidence="1 2">
    <name type="scientific">Dysgonomonas alginatilytica</name>
    <dbReference type="NCBI Taxonomy" id="1605892"/>
    <lineage>
        <taxon>Bacteria</taxon>
        <taxon>Pseudomonadati</taxon>
        <taxon>Bacteroidota</taxon>
        <taxon>Bacteroidia</taxon>
        <taxon>Bacteroidales</taxon>
        <taxon>Dysgonomonadaceae</taxon>
        <taxon>Dysgonomonas</taxon>
    </lineage>
</organism>
<dbReference type="Proteomes" id="UP000247973">
    <property type="component" value="Unassembled WGS sequence"/>
</dbReference>
<dbReference type="EMBL" id="QICL01000010">
    <property type="protein sequence ID" value="PXV64425.1"/>
    <property type="molecule type" value="Genomic_DNA"/>
</dbReference>
<keyword evidence="2" id="KW-1185">Reference proteome</keyword>
<sequence>MKEFEKMLNQLRDSSGELKANMHLLNEIVPVEEQMKYFEYSKYVQSNKDNTGLDRNYLIAKLFTPELDLEDRRYYLSALAGIVDVAAFRAIETYHSSPLEPELANWSAMALAESKILLDADLSGEKQFFVSTGLGGKNGKLRYFSVIASSDRSDFNEFQRESLLRELQFAFTTHNIEVESIEIKTNYLKIYLFCGLSQDGNTCIENAIKECNEMGHFVDDQFLLTNVRKIEDSEIEELLKKKNSSSDSENE</sequence>
<reference evidence="1 2" key="1">
    <citation type="submission" date="2018-03" db="EMBL/GenBank/DDBJ databases">
        <title>Genomic Encyclopedia of Archaeal and Bacterial Type Strains, Phase II (KMG-II): from individual species to whole genera.</title>
        <authorList>
            <person name="Goeker M."/>
        </authorList>
    </citation>
    <scope>NUCLEOTIDE SEQUENCE [LARGE SCALE GENOMIC DNA]</scope>
    <source>
        <strain evidence="1 2">DSM 100214</strain>
    </source>
</reference>
<accession>A0A2V3PW88</accession>
<comment type="caution">
    <text evidence="1">The sequence shown here is derived from an EMBL/GenBank/DDBJ whole genome shotgun (WGS) entry which is preliminary data.</text>
</comment>